<organism evidence="9 10">
    <name type="scientific">Tritrichomonas foetus</name>
    <dbReference type="NCBI Taxonomy" id="1144522"/>
    <lineage>
        <taxon>Eukaryota</taxon>
        <taxon>Metamonada</taxon>
        <taxon>Parabasalia</taxon>
        <taxon>Tritrichomonadida</taxon>
        <taxon>Tritrichomonadidae</taxon>
        <taxon>Tritrichomonas</taxon>
    </lineage>
</organism>
<evidence type="ECO:0000313" key="9">
    <source>
        <dbReference type="EMBL" id="OHT00811.1"/>
    </source>
</evidence>
<evidence type="ECO:0000256" key="2">
    <source>
        <dbReference type="ARBA" id="ARBA00022737"/>
    </source>
</evidence>
<dbReference type="Proteomes" id="UP000179807">
    <property type="component" value="Unassembled WGS sequence"/>
</dbReference>
<feature type="repeat" description="TPR" evidence="7">
    <location>
        <begin position="397"/>
        <end position="430"/>
    </location>
</feature>
<keyword evidence="10" id="KW-1185">Reference proteome</keyword>
<dbReference type="GeneID" id="94828612"/>
<keyword evidence="5 7" id="KW-0802">TPR repeat</keyword>
<evidence type="ECO:0000256" key="1">
    <source>
        <dbReference type="ARBA" id="ARBA00022618"/>
    </source>
</evidence>
<feature type="coiled-coil region" evidence="8">
    <location>
        <begin position="303"/>
        <end position="351"/>
    </location>
</feature>
<sequence length="445" mass="51143">MSDLNVFTHLHQSLDNCDWKSVLFFSREILSSDPQNLEALVSKSLALYCSEKYNELEEWMKTIPLSIMSKNKQLVEIRCRALLNQQMYSYIIPILGGDLSTPLVPIIMSIDDVLESPTLSAIRQNAISNISQTETFPIEIVGNKNSELTDPLSEKTMTENIKNALMFHDPHLIEQYTKICDRTSQKDDLLLTACGCYKYLNDEKIQGKAYVMKATEENPDCEIAWLSLLFMFTETLEWEQGFITINKVSRRFPNSDSVSLFAISLYLKSGSVQLAWPWIKKSTINDPFYQHEKAVATFMDGQIAEASHLFKEIIDNIENINENEFQNEKRFENIKSEIKDANHENDKLRYKCCQKEISKDLVGSSYINFAHCLRRLGEFPDAIEWYTHAIPFHQIEAETLASIGFTYQLMGKIDDAISWFNSCLSVDSVHPFATKMLSVIYMNQS</sequence>
<keyword evidence="6" id="KW-0131">Cell cycle</keyword>
<keyword evidence="8" id="KW-0175">Coiled coil</keyword>
<dbReference type="Gene3D" id="1.25.40.10">
    <property type="entry name" value="Tetratricopeptide repeat domain"/>
    <property type="match status" value="1"/>
</dbReference>
<comment type="caution">
    <text evidence="9">The sequence shown here is derived from an EMBL/GenBank/DDBJ whole genome shotgun (WGS) entry which is preliminary data.</text>
</comment>
<keyword evidence="4" id="KW-0833">Ubl conjugation pathway</keyword>
<evidence type="ECO:0000256" key="8">
    <source>
        <dbReference type="SAM" id="Coils"/>
    </source>
</evidence>
<dbReference type="GO" id="GO:0051301">
    <property type="term" value="P:cell division"/>
    <property type="evidence" value="ECO:0007669"/>
    <property type="project" value="UniProtKB-KW"/>
</dbReference>
<dbReference type="Pfam" id="PF13181">
    <property type="entry name" value="TPR_8"/>
    <property type="match status" value="1"/>
</dbReference>
<evidence type="ECO:0000256" key="7">
    <source>
        <dbReference type="PROSITE-ProRule" id="PRU00339"/>
    </source>
</evidence>
<dbReference type="AlphaFoldDB" id="A0A1J4JP41"/>
<name>A0A1J4JP41_9EUKA</name>
<keyword evidence="1" id="KW-0132">Cell division</keyword>
<dbReference type="EMBL" id="MLAK01000938">
    <property type="protein sequence ID" value="OHT00811.1"/>
    <property type="molecule type" value="Genomic_DNA"/>
</dbReference>
<dbReference type="SMART" id="SM00028">
    <property type="entry name" value="TPR"/>
    <property type="match status" value="2"/>
</dbReference>
<proteinExistence type="predicted"/>
<dbReference type="InterPro" id="IPR019734">
    <property type="entry name" value="TPR_rpt"/>
</dbReference>
<dbReference type="OrthoDB" id="10006270at2759"/>
<dbReference type="GO" id="GO:0045842">
    <property type="term" value="P:positive regulation of mitotic metaphase/anaphase transition"/>
    <property type="evidence" value="ECO:0007669"/>
    <property type="project" value="TreeGrafter"/>
</dbReference>
<protein>
    <submittedName>
        <fullName evidence="9">TPR Domain containing protein</fullName>
    </submittedName>
</protein>
<dbReference type="InterPro" id="IPR011990">
    <property type="entry name" value="TPR-like_helical_dom_sf"/>
</dbReference>
<gene>
    <name evidence="9" type="ORF">TRFO_07800</name>
</gene>
<dbReference type="PANTHER" id="PTHR12558">
    <property type="entry name" value="CELL DIVISION CYCLE 16,23,27"/>
    <property type="match status" value="1"/>
</dbReference>
<dbReference type="PANTHER" id="PTHR12558:SF9">
    <property type="entry name" value="CELL DIVISION CYCLE PROTEIN 16 HOMOLOG"/>
    <property type="match status" value="1"/>
</dbReference>
<dbReference type="GO" id="GO:0016567">
    <property type="term" value="P:protein ubiquitination"/>
    <property type="evidence" value="ECO:0007669"/>
    <property type="project" value="TreeGrafter"/>
</dbReference>
<evidence type="ECO:0000256" key="4">
    <source>
        <dbReference type="ARBA" id="ARBA00022786"/>
    </source>
</evidence>
<dbReference type="PROSITE" id="PS50005">
    <property type="entry name" value="TPR"/>
    <property type="match status" value="1"/>
</dbReference>
<dbReference type="GO" id="GO:0031145">
    <property type="term" value="P:anaphase-promoting complex-dependent catabolic process"/>
    <property type="evidence" value="ECO:0007669"/>
    <property type="project" value="TreeGrafter"/>
</dbReference>
<dbReference type="SUPFAM" id="SSF48452">
    <property type="entry name" value="TPR-like"/>
    <property type="match status" value="1"/>
</dbReference>
<keyword evidence="3" id="KW-0498">Mitosis</keyword>
<reference evidence="9" key="1">
    <citation type="submission" date="2016-10" db="EMBL/GenBank/DDBJ databases">
        <authorList>
            <person name="Benchimol M."/>
            <person name="Almeida L.G."/>
            <person name="Vasconcelos A.T."/>
            <person name="Perreira-Neves A."/>
            <person name="Rosa I.A."/>
            <person name="Tasca T."/>
            <person name="Bogo M.R."/>
            <person name="de Souza W."/>
        </authorList>
    </citation>
    <scope>NUCLEOTIDE SEQUENCE [LARGE SCALE GENOMIC DNA]</scope>
    <source>
        <strain evidence="9">K</strain>
    </source>
</reference>
<dbReference type="RefSeq" id="XP_068353947.1">
    <property type="nucleotide sequence ID" value="XM_068493908.1"/>
</dbReference>
<evidence type="ECO:0000256" key="5">
    <source>
        <dbReference type="ARBA" id="ARBA00022803"/>
    </source>
</evidence>
<dbReference type="VEuPathDB" id="TrichDB:TRFO_07800"/>
<evidence type="ECO:0000256" key="3">
    <source>
        <dbReference type="ARBA" id="ARBA00022776"/>
    </source>
</evidence>
<dbReference type="GO" id="GO:0005680">
    <property type="term" value="C:anaphase-promoting complex"/>
    <property type="evidence" value="ECO:0007669"/>
    <property type="project" value="TreeGrafter"/>
</dbReference>
<keyword evidence="2" id="KW-0677">Repeat</keyword>
<dbReference type="GO" id="GO:0005737">
    <property type="term" value="C:cytoplasm"/>
    <property type="evidence" value="ECO:0007669"/>
    <property type="project" value="TreeGrafter"/>
</dbReference>
<accession>A0A1J4JP41</accession>
<evidence type="ECO:0000256" key="6">
    <source>
        <dbReference type="ARBA" id="ARBA00023306"/>
    </source>
</evidence>
<evidence type="ECO:0000313" key="10">
    <source>
        <dbReference type="Proteomes" id="UP000179807"/>
    </source>
</evidence>